<gene>
    <name evidence="2" type="ORF">NCTC12218_01516</name>
</gene>
<proteinExistence type="predicted"/>
<protein>
    <submittedName>
        <fullName evidence="2">Uncharacterized protein</fullName>
    </submittedName>
</protein>
<reference evidence="1 3" key="2">
    <citation type="submission" date="2020-11" db="EMBL/GenBank/DDBJ databases">
        <authorList>
            <consortium name="Pathogen Informatics"/>
        </authorList>
    </citation>
    <scope>NUCLEOTIDE SEQUENCE [LARGE SCALE GENOMIC DNA]</scope>
    <source>
        <strain evidence="1 3">NCTC12218</strain>
    </source>
</reference>
<dbReference type="EMBL" id="UHEF01000001">
    <property type="protein sequence ID" value="SUM89057.1"/>
    <property type="molecule type" value="Genomic_DNA"/>
</dbReference>
<accession>A0A7Z7QPS2</accession>
<evidence type="ECO:0000313" key="1">
    <source>
        <dbReference type="EMBL" id="CAD7359854.1"/>
    </source>
</evidence>
<dbReference type="Proteomes" id="UP000264146">
    <property type="component" value="Chromosome"/>
</dbReference>
<organism evidence="2">
    <name type="scientific">Staphylococcus schleiferi</name>
    <dbReference type="NCBI Taxonomy" id="1295"/>
    <lineage>
        <taxon>Bacteria</taxon>
        <taxon>Bacillati</taxon>
        <taxon>Bacillota</taxon>
        <taxon>Bacilli</taxon>
        <taxon>Bacillales</taxon>
        <taxon>Staphylococcaceae</taxon>
        <taxon>Staphylococcus</taxon>
    </lineage>
</organism>
<dbReference type="EMBL" id="LR962863">
    <property type="protein sequence ID" value="CAD7359854.1"/>
    <property type="molecule type" value="Genomic_DNA"/>
</dbReference>
<dbReference type="AlphaFoldDB" id="A0A7Z7QPS2"/>
<sequence>MPAKIEKNTVEEGLLRKKVEFSANQSRILKAGARFNTDTRKKYAQK</sequence>
<name>A0A7Z7QPS2_STASC</name>
<evidence type="ECO:0000313" key="2">
    <source>
        <dbReference type="EMBL" id="SUM89057.1"/>
    </source>
</evidence>
<evidence type="ECO:0000313" key="3">
    <source>
        <dbReference type="Proteomes" id="UP000264146"/>
    </source>
</evidence>
<dbReference type="RefSeq" id="WP_236249168.1">
    <property type="nucleotide sequence ID" value="NZ_CALYJJ010000001.1"/>
</dbReference>
<reference evidence="2" key="1">
    <citation type="submission" date="2018-06" db="EMBL/GenBank/DDBJ databases">
        <authorList>
            <consortium name="Pathogen Informatics"/>
            <person name="Doyle S."/>
        </authorList>
    </citation>
    <scope>NUCLEOTIDE SEQUENCE [LARGE SCALE GENOMIC DNA]</scope>
    <source>
        <strain evidence="2">NCTC12218</strain>
    </source>
</reference>